<organism evidence="2 3">
    <name type="scientific">Amycolatopsis minnesotensis</name>
    <dbReference type="NCBI Taxonomy" id="337894"/>
    <lineage>
        <taxon>Bacteria</taxon>
        <taxon>Bacillati</taxon>
        <taxon>Actinomycetota</taxon>
        <taxon>Actinomycetes</taxon>
        <taxon>Pseudonocardiales</taxon>
        <taxon>Pseudonocardiaceae</taxon>
        <taxon>Amycolatopsis</taxon>
    </lineage>
</organism>
<evidence type="ECO:0000256" key="1">
    <source>
        <dbReference type="SAM" id="MobiDB-lite"/>
    </source>
</evidence>
<sequence length="223" mass="23694">MRLCSAETAAASALTGVLTDPRDFAADAGLAYPVLALPAEATVNTRTLMPPLPPERARDEELVKGPGISSPPDFPELPGRTEAPVLFKLGDNVSTDEIAPARALPFRSNVPKLADFTFTPVDGDYPPTTSASDPATRSCSRTRGTSAPMRRSPSATPRRLRPARGEHPRTAALMTAPRPGVGQDGRRDGAGSGSAAGGDARADHLRQRGNRLHGRARRHRPRR</sequence>
<feature type="region of interest" description="Disordered" evidence="1">
    <location>
        <begin position="118"/>
        <end position="223"/>
    </location>
</feature>
<accession>A0ABP5BI80</accession>
<feature type="compositionally biased region" description="Polar residues" evidence="1">
    <location>
        <begin position="127"/>
        <end position="145"/>
    </location>
</feature>
<gene>
    <name evidence="2" type="ORF">GCM10009754_11420</name>
</gene>
<keyword evidence="3" id="KW-1185">Reference proteome</keyword>
<proteinExistence type="predicted"/>
<evidence type="ECO:0000313" key="2">
    <source>
        <dbReference type="EMBL" id="GAA1945275.1"/>
    </source>
</evidence>
<reference evidence="3" key="1">
    <citation type="journal article" date="2019" name="Int. J. Syst. Evol. Microbiol.">
        <title>The Global Catalogue of Microorganisms (GCM) 10K type strain sequencing project: providing services to taxonomists for standard genome sequencing and annotation.</title>
        <authorList>
            <consortium name="The Broad Institute Genomics Platform"/>
            <consortium name="The Broad Institute Genome Sequencing Center for Infectious Disease"/>
            <person name="Wu L."/>
            <person name="Ma J."/>
        </authorList>
    </citation>
    <scope>NUCLEOTIDE SEQUENCE [LARGE SCALE GENOMIC DNA]</scope>
    <source>
        <strain evidence="3">JCM 14545</strain>
    </source>
</reference>
<feature type="compositionally biased region" description="Basic residues" evidence="1">
    <location>
        <begin position="207"/>
        <end position="223"/>
    </location>
</feature>
<protein>
    <submittedName>
        <fullName evidence="2">Uncharacterized protein</fullName>
    </submittedName>
</protein>
<name>A0ABP5BI80_9PSEU</name>
<dbReference type="EMBL" id="BAAANN010000003">
    <property type="protein sequence ID" value="GAA1945275.1"/>
    <property type="molecule type" value="Genomic_DNA"/>
</dbReference>
<comment type="caution">
    <text evidence="2">The sequence shown here is derived from an EMBL/GenBank/DDBJ whole genome shotgun (WGS) entry which is preliminary data.</text>
</comment>
<evidence type="ECO:0000313" key="3">
    <source>
        <dbReference type="Proteomes" id="UP001501116"/>
    </source>
</evidence>
<dbReference type="SUPFAM" id="SSF52016">
    <property type="entry name" value="LeuD/IlvD-like"/>
    <property type="match status" value="1"/>
</dbReference>
<dbReference type="Proteomes" id="UP001501116">
    <property type="component" value="Unassembled WGS sequence"/>
</dbReference>